<dbReference type="EMBL" id="FORO01000076">
    <property type="protein sequence ID" value="SFJ75105.1"/>
    <property type="molecule type" value="Genomic_DNA"/>
</dbReference>
<organism evidence="1 2">
    <name type="scientific">Natronobacterium gregoryi</name>
    <dbReference type="NCBI Taxonomy" id="44930"/>
    <lineage>
        <taxon>Archaea</taxon>
        <taxon>Methanobacteriati</taxon>
        <taxon>Methanobacteriota</taxon>
        <taxon>Stenosarchaea group</taxon>
        <taxon>Halobacteria</taxon>
        <taxon>Halobacteriales</taxon>
        <taxon>Natrialbaceae</taxon>
        <taxon>Natronobacterium</taxon>
    </lineage>
</organism>
<evidence type="ECO:0000313" key="1">
    <source>
        <dbReference type="EMBL" id="SFJ75105.1"/>
    </source>
</evidence>
<dbReference type="AlphaFoldDB" id="A0A1I3TWH5"/>
<sequence>MPSGVSPRLGICWDDPGFVGWFDTAVDAVSAIFFQGENPVVYDGRESDTADTDHVQQLYGYLSRIVS</sequence>
<protein>
    <submittedName>
        <fullName evidence="1">Uncharacterized protein</fullName>
    </submittedName>
</protein>
<reference evidence="1 2" key="1">
    <citation type="submission" date="2016-10" db="EMBL/GenBank/DDBJ databases">
        <authorList>
            <person name="de Groot N.N."/>
        </authorList>
    </citation>
    <scope>NUCLEOTIDE SEQUENCE [LARGE SCALE GENOMIC DNA]</scope>
    <source>
        <strain evidence="1 2">SP2</strain>
    </source>
</reference>
<gene>
    <name evidence="1" type="ORF">SAMN05443661_1765</name>
</gene>
<accession>A0A1I3TWH5</accession>
<name>A0A1I3TWH5_9EURY</name>
<proteinExistence type="predicted"/>
<dbReference type="Proteomes" id="UP000182829">
    <property type="component" value="Unassembled WGS sequence"/>
</dbReference>
<evidence type="ECO:0000313" key="2">
    <source>
        <dbReference type="Proteomes" id="UP000182829"/>
    </source>
</evidence>